<evidence type="ECO:0008006" key="3">
    <source>
        <dbReference type="Google" id="ProtNLM"/>
    </source>
</evidence>
<dbReference type="Gene3D" id="1.25.10.10">
    <property type="entry name" value="Leucine-rich Repeat Variant"/>
    <property type="match status" value="1"/>
</dbReference>
<organism evidence="1 2">
    <name type="scientific">Pseudoalteromonas amylolytica</name>
    <dbReference type="NCBI Taxonomy" id="1859457"/>
    <lineage>
        <taxon>Bacteria</taxon>
        <taxon>Pseudomonadati</taxon>
        <taxon>Pseudomonadota</taxon>
        <taxon>Gammaproteobacteria</taxon>
        <taxon>Alteromonadales</taxon>
        <taxon>Pseudoalteromonadaceae</taxon>
        <taxon>Pseudoalteromonas</taxon>
    </lineage>
</organism>
<dbReference type="RefSeq" id="WP_070985900.1">
    <property type="nucleotide sequence ID" value="NZ_MKJU01000027.1"/>
</dbReference>
<dbReference type="InterPro" id="IPR011989">
    <property type="entry name" value="ARM-like"/>
</dbReference>
<dbReference type="OrthoDB" id="6312431at2"/>
<accession>A0A1S1MS29</accession>
<gene>
    <name evidence="1" type="ORF">BET10_14170</name>
</gene>
<evidence type="ECO:0000313" key="2">
    <source>
        <dbReference type="Proteomes" id="UP000179786"/>
    </source>
</evidence>
<comment type="caution">
    <text evidence="1">The sequence shown here is derived from an EMBL/GenBank/DDBJ whole genome shotgun (WGS) entry which is preliminary data.</text>
</comment>
<reference evidence="1 2" key="1">
    <citation type="submission" date="2016-09" db="EMBL/GenBank/DDBJ databases">
        <title>Pseudoalteromonas amylolytica sp. nov., isolated from the surface seawater.</title>
        <authorList>
            <person name="Wu Y.-H."/>
            <person name="Cheng H."/>
            <person name="Jin X.-B."/>
            <person name="Wang C.-S."/>
            <person name="Xu X.-W."/>
        </authorList>
    </citation>
    <scope>NUCLEOTIDE SEQUENCE [LARGE SCALE GENOMIC DNA]</scope>
    <source>
        <strain evidence="1 2">JW1</strain>
    </source>
</reference>
<dbReference type="AlphaFoldDB" id="A0A1S1MS29"/>
<keyword evidence="2" id="KW-1185">Reference proteome</keyword>
<name>A0A1S1MS29_9GAMM</name>
<dbReference type="Proteomes" id="UP000179786">
    <property type="component" value="Unassembled WGS sequence"/>
</dbReference>
<dbReference type="EMBL" id="MKJU01000027">
    <property type="protein sequence ID" value="OHU89933.1"/>
    <property type="molecule type" value="Genomic_DNA"/>
</dbReference>
<evidence type="ECO:0000313" key="1">
    <source>
        <dbReference type="EMBL" id="OHU89933.1"/>
    </source>
</evidence>
<protein>
    <recommendedName>
        <fullName evidence="3">Vitellogenin domain-containing protein</fullName>
    </recommendedName>
</protein>
<dbReference type="STRING" id="1859457.BET10_14170"/>
<sequence length="526" mass="58408">MKIKVLIAAFLVSVLMIVYLVLSQASDVDAKKSHAQRAQTLPSELVTQQQKELSLMVQVESSIVGANQVMLSHSTLTWHMLLQRQDDGHVWLGQLSNIRYTQDGKPVPLVALLPFSVHRNKNRFVQLDLLGLPNEHTLQVVGQIFNLLSYDVDQPLTYSDALRQVKYSYHQTGNEVKRSIVTQSYFDTQRQPLTEQEQWQLLAGQQGMVKNLNYTNQRVWEQQQQRYIVEQTVAVSEVPAHKTTLLAANARANAHLQVETITETDIHITSKETLDQSLEQLKESLSPELAKVVGAYLIENYGAYEIQALLDMQPQFSSAIIYALQKLQTTEAEAMLVDLLQLEQTTDLDKHKVAMALGRFGASSELSLHALQSIVQQPGHQVANTALLSIGTMAHFSPEQAHNVASYLAENLSARQNLATTVLAVGNSKDKGLLAQLPALLHGHDDGAKLNSIKVLSKYGNYQEEVVSALLNAPHPKYVAAFTRTIMESGQSLSAASLSKLKQLQQTTNNPVIRNKLAELFTALPT</sequence>
<proteinExistence type="predicted"/>